<sequence length="175" mass="19660">MAETYWPKFDDKKLWSYGCNGFNRGDRPMSSPGNGLPVDQLDKLYHTYKACLMCARRVHSPANSNGDECIGEIVKYDAEKTPRNQWKCNDQPGSCPRLLCECDLMFAQNIGDAMEFYDKSKKHGKNKFDPEQDCIRSANGGDLRCCGAPDQAMATYNANNKQCCKGEILNVGDFC</sequence>
<protein>
    <submittedName>
        <fullName evidence="1">Oidioi.mRNA.OKI2018_I69.chr2.g7233.t1.cds</fullName>
    </submittedName>
</protein>
<organism evidence="1 2">
    <name type="scientific">Oikopleura dioica</name>
    <name type="common">Tunicate</name>
    <dbReference type="NCBI Taxonomy" id="34765"/>
    <lineage>
        <taxon>Eukaryota</taxon>
        <taxon>Metazoa</taxon>
        <taxon>Chordata</taxon>
        <taxon>Tunicata</taxon>
        <taxon>Appendicularia</taxon>
        <taxon>Copelata</taxon>
        <taxon>Oikopleuridae</taxon>
        <taxon>Oikopleura</taxon>
    </lineage>
</organism>
<evidence type="ECO:0000313" key="1">
    <source>
        <dbReference type="EMBL" id="CAG5113090.1"/>
    </source>
</evidence>
<dbReference type="SUPFAM" id="SSF48619">
    <property type="entry name" value="Phospholipase A2, PLA2"/>
    <property type="match status" value="1"/>
</dbReference>
<dbReference type="Gene3D" id="1.20.90.10">
    <property type="entry name" value="Phospholipase A2 domain"/>
    <property type="match status" value="1"/>
</dbReference>
<dbReference type="InterPro" id="IPR036444">
    <property type="entry name" value="PLipase_A2_dom_sf"/>
</dbReference>
<name>A0ABN7TC74_OIKDI</name>
<evidence type="ECO:0000313" key="2">
    <source>
        <dbReference type="Proteomes" id="UP001158576"/>
    </source>
</evidence>
<keyword evidence="2" id="KW-1185">Reference proteome</keyword>
<proteinExistence type="predicted"/>
<accession>A0ABN7TC74</accession>
<dbReference type="Proteomes" id="UP001158576">
    <property type="component" value="Chromosome 2"/>
</dbReference>
<dbReference type="EMBL" id="OU015567">
    <property type="protein sequence ID" value="CAG5113090.1"/>
    <property type="molecule type" value="Genomic_DNA"/>
</dbReference>
<reference evidence="1 2" key="1">
    <citation type="submission" date="2021-04" db="EMBL/GenBank/DDBJ databases">
        <authorList>
            <person name="Bliznina A."/>
        </authorList>
    </citation>
    <scope>NUCLEOTIDE SEQUENCE [LARGE SCALE GENOMIC DNA]</scope>
</reference>
<gene>
    <name evidence="1" type="ORF">OKIOD_LOCUS15998</name>
</gene>